<accession>E3LHK3</accession>
<dbReference type="Proteomes" id="UP000008281">
    <property type="component" value="Unassembled WGS sequence"/>
</dbReference>
<gene>
    <name evidence="2" type="ORF">CRE_08798</name>
</gene>
<dbReference type="OMA" id="HELEAYF"/>
<dbReference type="HOGENOM" id="CLU_040220_3_0_1"/>
<dbReference type="PANTHER" id="PTHR21503">
    <property type="entry name" value="F-BOX-CONTAINING HYPOTHETICAL PROTEIN C.ELEGANS"/>
    <property type="match status" value="1"/>
</dbReference>
<feature type="domain" description="F-box" evidence="1">
    <location>
        <begin position="1"/>
        <end position="48"/>
    </location>
</feature>
<dbReference type="InParanoid" id="E3LHK3"/>
<evidence type="ECO:0000313" key="3">
    <source>
        <dbReference type="Proteomes" id="UP000008281"/>
    </source>
</evidence>
<evidence type="ECO:0000259" key="1">
    <source>
        <dbReference type="PROSITE" id="PS50181"/>
    </source>
</evidence>
<dbReference type="EMBL" id="DS268409">
    <property type="protein sequence ID" value="EFO95081.1"/>
    <property type="molecule type" value="Genomic_DNA"/>
</dbReference>
<dbReference type="AlphaFoldDB" id="E3LHK3"/>
<dbReference type="Pfam" id="PF00646">
    <property type="entry name" value="F-box"/>
    <property type="match status" value="1"/>
</dbReference>
<protein>
    <recommendedName>
        <fullName evidence="1">F-box domain-containing protein</fullName>
    </recommendedName>
</protein>
<dbReference type="InterPro" id="IPR001810">
    <property type="entry name" value="F-box_dom"/>
</dbReference>
<name>E3LHK3_CAERE</name>
<keyword evidence="3" id="KW-1185">Reference proteome</keyword>
<organism evidence="3">
    <name type="scientific">Caenorhabditis remanei</name>
    <name type="common">Caenorhabditis vulgaris</name>
    <dbReference type="NCBI Taxonomy" id="31234"/>
    <lineage>
        <taxon>Eukaryota</taxon>
        <taxon>Metazoa</taxon>
        <taxon>Ecdysozoa</taxon>
        <taxon>Nematoda</taxon>
        <taxon>Chromadorea</taxon>
        <taxon>Rhabditida</taxon>
        <taxon>Rhabditina</taxon>
        <taxon>Rhabditomorpha</taxon>
        <taxon>Rhabditoidea</taxon>
        <taxon>Rhabditidae</taxon>
        <taxon>Peloderinae</taxon>
        <taxon>Caenorhabditis</taxon>
    </lineage>
</organism>
<evidence type="ECO:0000313" key="2">
    <source>
        <dbReference type="EMBL" id="EFO95081.1"/>
    </source>
</evidence>
<sequence length="365" mass="42808">MKFLSLPTLIQREIFLNFSIPKLLILSFCSKRLKYLIQSIQKYRLKKIHTINYSFGLKDTFFVLGYGYSTSILTMQLTFKPLSEKLIIPMENLNFLAQKCSSYFSLNKSSKWCQETMYFYDKNQKEVIAQGIHYYLYRLFGPSVNYQVVSDFYELPPRLENINRSDVILKYLKEEKHELEAYFNATQNQEYVHLKGDLSSRLIPNSVVYGTKQMKINCCGSYGDEVLFRFRGESLFLKDTMFRNSTIITFLNEWKSNRGFKNIKYLSIVCCDQKYLDTAVIEKNVEIKQLSQSEKMLVLTWKERTMVCMSQDDLSVDRSIMSRSYLIRDFDGEGASIEIYPTHFVFAVWSATENPHATEHLKTSG</sequence>
<reference evidence="2" key="1">
    <citation type="submission" date="2007-07" db="EMBL/GenBank/DDBJ databases">
        <title>PCAP assembly of the Caenorhabditis remanei genome.</title>
        <authorList>
            <consortium name="The Caenorhabditis remanei Sequencing Consortium"/>
            <person name="Wilson R.K."/>
        </authorList>
    </citation>
    <scope>NUCLEOTIDE SEQUENCE [LARGE SCALE GENOMIC DNA]</scope>
    <source>
        <strain evidence="2">PB4641</strain>
    </source>
</reference>
<dbReference type="PANTHER" id="PTHR21503:SF8">
    <property type="entry name" value="F-BOX ASSOCIATED DOMAIN-CONTAINING PROTEIN-RELATED"/>
    <property type="match status" value="1"/>
</dbReference>
<dbReference type="PROSITE" id="PS50181">
    <property type="entry name" value="FBOX"/>
    <property type="match status" value="1"/>
</dbReference>
<proteinExistence type="predicted"/>